<protein>
    <submittedName>
        <fullName evidence="1">Uncharacterized protein</fullName>
    </submittedName>
</protein>
<dbReference type="AlphaFoldDB" id="U9SYH1"/>
<dbReference type="HOGENOM" id="CLU_2997647_0_0_1"/>
<gene>
    <name evidence="1" type="ORF">GLOINDRAFT_281466</name>
</gene>
<reference evidence="1" key="1">
    <citation type="submission" date="2013-07" db="EMBL/GenBank/DDBJ databases">
        <title>The genome of an arbuscular mycorrhizal fungus provides insights into the evolution of the oldest plant symbiosis.</title>
        <authorList>
            <consortium name="DOE Joint Genome Institute"/>
            <person name="Tisserant E."/>
            <person name="Malbreil M."/>
            <person name="Kuo A."/>
            <person name="Kohler A."/>
            <person name="Symeonidi A."/>
            <person name="Balestrini R."/>
            <person name="Charron P."/>
            <person name="Duensing N."/>
            <person name="Frei-dit-Frey N."/>
            <person name="Gianinazzi-Pearson V."/>
            <person name="Gilbert B."/>
            <person name="Handa Y."/>
            <person name="Hijri M."/>
            <person name="Kaul R."/>
            <person name="Kawaguchi M."/>
            <person name="Krajinski F."/>
            <person name="Lammers P."/>
            <person name="Lapierre D."/>
            <person name="Masclaux F.G."/>
            <person name="Murat C."/>
            <person name="Morin E."/>
            <person name="Ndikumana S."/>
            <person name="Pagni M."/>
            <person name="Petitpierre D."/>
            <person name="Requena N."/>
            <person name="Rosikiewicz P."/>
            <person name="Riley R."/>
            <person name="Saito K."/>
            <person name="San Clemente H."/>
            <person name="Shapiro H."/>
            <person name="van Tuinen D."/>
            <person name="Becard G."/>
            <person name="Bonfante P."/>
            <person name="Paszkowski U."/>
            <person name="Shachar-Hill Y."/>
            <person name="Young J.P."/>
            <person name="Sanders I.R."/>
            <person name="Henrissat B."/>
            <person name="Rensing S.A."/>
            <person name="Grigoriev I.V."/>
            <person name="Corradi N."/>
            <person name="Roux C."/>
            <person name="Martin F."/>
        </authorList>
    </citation>
    <scope>NUCLEOTIDE SEQUENCE</scope>
    <source>
        <strain evidence="1">DAOM 197198</strain>
    </source>
</reference>
<sequence length="57" mass="6116">MLYIQEFFNTSVCSFSNCTNNLSIIIGSVMSGSSEKSGVIIGIKLIGINYSIYASIS</sequence>
<dbReference type="EMBL" id="KI298261">
    <property type="protein sequence ID" value="ERZ99087.1"/>
    <property type="molecule type" value="Genomic_DNA"/>
</dbReference>
<accession>U9SYH1</accession>
<name>U9SYH1_RHIID</name>
<organism evidence="1">
    <name type="scientific">Rhizophagus irregularis (strain DAOM 181602 / DAOM 197198 / MUCL 43194)</name>
    <name type="common">Arbuscular mycorrhizal fungus</name>
    <name type="synonym">Glomus intraradices</name>
    <dbReference type="NCBI Taxonomy" id="747089"/>
    <lineage>
        <taxon>Eukaryota</taxon>
        <taxon>Fungi</taxon>
        <taxon>Fungi incertae sedis</taxon>
        <taxon>Mucoromycota</taxon>
        <taxon>Glomeromycotina</taxon>
        <taxon>Glomeromycetes</taxon>
        <taxon>Glomerales</taxon>
        <taxon>Glomeraceae</taxon>
        <taxon>Rhizophagus</taxon>
    </lineage>
</organism>
<proteinExistence type="predicted"/>
<evidence type="ECO:0000313" key="1">
    <source>
        <dbReference type="EMBL" id="ERZ99087.1"/>
    </source>
</evidence>